<dbReference type="Proteomes" id="UP001163739">
    <property type="component" value="Chromosome"/>
</dbReference>
<proteinExistence type="predicted"/>
<evidence type="ECO:0000313" key="1">
    <source>
        <dbReference type="EMBL" id="UZE96950.1"/>
    </source>
</evidence>
<dbReference type="RefSeq" id="WP_265048431.1">
    <property type="nucleotide sequence ID" value="NZ_CP100390.1"/>
</dbReference>
<name>A0ABY6N499_9ALTE</name>
<reference evidence="1" key="1">
    <citation type="submission" date="2022-06" db="EMBL/GenBank/DDBJ databases">
        <title>Alkalimarinus sp. nov., isolated from gut of a Alitta virens.</title>
        <authorList>
            <person name="Yang A.I."/>
            <person name="Shin N.-R."/>
        </authorList>
    </citation>
    <scope>NUCLEOTIDE SEQUENCE</scope>
    <source>
        <strain evidence="1">A2M4</strain>
    </source>
</reference>
<gene>
    <name evidence="1" type="ORF">NKI27_04140</name>
</gene>
<accession>A0ABY6N499</accession>
<evidence type="ECO:0000313" key="2">
    <source>
        <dbReference type="Proteomes" id="UP001163739"/>
    </source>
</evidence>
<protein>
    <submittedName>
        <fullName evidence="1">Uncharacterized protein</fullName>
    </submittedName>
</protein>
<organism evidence="1 2">
    <name type="scientific">Alkalimarinus alittae</name>
    <dbReference type="NCBI Taxonomy" id="2961619"/>
    <lineage>
        <taxon>Bacteria</taxon>
        <taxon>Pseudomonadati</taxon>
        <taxon>Pseudomonadota</taxon>
        <taxon>Gammaproteobacteria</taxon>
        <taxon>Alteromonadales</taxon>
        <taxon>Alteromonadaceae</taxon>
        <taxon>Alkalimarinus</taxon>
    </lineage>
</organism>
<keyword evidence="2" id="KW-1185">Reference proteome</keyword>
<sequence length="99" mass="11560">MTKECWEVEIESWIDNTGWPTHDADILEMGQVYAIWKERSPRCKYTGCLDSKLLSTMILERMKDLHCCEHDAYMVSGMLLLEATIMARKEGLLQRVFTD</sequence>
<dbReference type="EMBL" id="CP100390">
    <property type="protein sequence ID" value="UZE96950.1"/>
    <property type="molecule type" value="Genomic_DNA"/>
</dbReference>